<dbReference type="Gene3D" id="1.25.40.20">
    <property type="entry name" value="Ankyrin repeat-containing domain"/>
    <property type="match status" value="1"/>
</dbReference>
<name>A0AAN6WLF8_9PEZI</name>
<comment type="caution">
    <text evidence="1">The sequence shown here is derived from an EMBL/GenBank/DDBJ whole genome shotgun (WGS) entry which is preliminary data.</text>
</comment>
<keyword evidence="2" id="KW-1185">Reference proteome</keyword>
<protein>
    <recommendedName>
        <fullName evidence="3">Ankyrin repeat protein</fullName>
    </recommendedName>
</protein>
<dbReference type="Proteomes" id="UP001302126">
    <property type="component" value="Unassembled WGS sequence"/>
</dbReference>
<evidence type="ECO:0000313" key="2">
    <source>
        <dbReference type="Proteomes" id="UP001302126"/>
    </source>
</evidence>
<dbReference type="SUPFAM" id="SSF48403">
    <property type="entry name" value="Ankyrin repeat"/>
    <property type="match status" value="1"/>
</dbReference>
<sequence>ITAACQGMFLYAHVVLSNLLSQESVQELEDELTQDHFPQGLYSAFERVAIRITDRPAPPRRRTARKILALTSDIATDKIQENVTSGYYALQDYAVSCWQHPAQAVVTQPQVTSSTTSDAIASVTKLLHDYSIHFLDLASGPITEYCYAHDIGYPTQKELEAHQKRLHNEDTVEKDLFPRTTLKPKSAGKDKGTEVCMQIACEKGGLEEVKSLFELGVPLLSSRFGSNTKREHLTPFFLDVQGGHVLVCKYILEQYPRAPMLSQVHSSRESPLGVILRRNDLDLFAVIKDKWRPENDSFKLVEYYRYIIHLGSMEILDIALRGVAYEILEQNWLRLINALLWTTWEEKEEKLQPNAELLNKLWYHVMPWVDIEKPGQSTPGPKHLHHSEQWRSLWLRTSWWTLDHQKSWKYKTTLAALCGRVIWNTASVSLARCCLKMDGGASLDISDSFGDNSPMLACRTCHFPELLRMLIQKTKNLNHTNYVGESALATAAMWINLEATAALLASGRVDILQPNPFTKQSVLTQLITVRKIGVFMPDIPAIWDMLYEAEPSIAWLTDETDNRVTPLHYALFLSEASQSRSGHVQFEAIVKRFLSLPEVHLQHVVDGFLASPVQEILSMPPSWLRLPSKTVSKTAATMIICDGKLDLSHSTSLMLGDAHELLHDNPDMFWDLHMEQMQQKDPVMASSGNSHSVREMADLLEEQERWIAETFEDHTTHGDEVDEE</sequence>
<feature type="non-terminal residue" evidence="1">
    <location>
        <position position="1"/>
    </location>
</feature>
<dbReference type="InterPro" id="IPR036770">
    <property type="entry name" value="Ankyrin_rpt-contain_sf"/>
</dbReference>
<reference evidence="1" key="2">
    <citation type="submission" date="2023-05" db="EMBL/GenBank/DDBJ databases">
        <authorList>
            <consortium name="Lawrence Berkeley National Laboratory"/>
            <person name="Steindorff A."/>
            <person name="Hensen N."/>
            <person name="Bonometti L."/>
            <person name="Westerberg I."/>
            <person name="Brannstrom I.O."/>
            <person name="Guillou S."/>
            <person name="Cros-Aarteil S."/>
            <person name="Calhoun S."/>
            <person name="Haridas S."/>
            <person name="Kuo A."/>
            <person name="Mondo S."/>
            <person name="Pangilinan J."/>
            <person name="Riley R."/>
            <person name="Labutti K."/>
            <person name="Andreopoulos B."/>
            <person name="Lipzen A."/>
            <person name="Chen C."/>
            <person name="Yanf M."/>
            <person name="Daum C."/>
            <person name="Ng V."/>
            <person name="Clum A."/>
            <person name="Ohm R."/>
            <person name="Martin F."/>
            <person name="Silar P."/>
            <person name="Natvig D."/>
            <person name="Lalanne C."/>
            <person name="Gautier V."/>
            <person name="Ament-Velasquez S.L."/>
            <person name="Kruys A."/>
            <person name="Hutchinson M.I."/>
            <person name="Powell A.J."/>
            <person name="Barry K."/>
            <person name="Miller A.N."/>
            <person name="Grigoriev I.V."/>
            <person name="Debuchy R."/>
            <person name="Gladieux P."/>
            <person name="Thoren M.H."/>
            <person name="Johannesson H."/>
        </authorList>
    </citation>
    <scope>NUCLEOTIDE SEQUENCE</scope>
    <source>
        <strain evidence="1">PSN309</strain>
    </source>
</reference>
<evidence type="ECO:0008006" key="3">
    <source>
        <dbReference type="Google" id="ProtNLM"/>
    </source>
</evidence>
<accession>A0AAN6WLF8</accession>
<organism evidence="1 2">
    <name type="scientific">Podospora australis</name>
    <dbReference type="NCBI Taxonomy" id="1536484"/>
    <lineage>
        <taxon>Eukaryota</taxon>
        <taxon>Fungi</taxon>
        <taxon>Dikarya</taxon>
        <taxon>Ascomycota</taxon>
        <taxon>Pezizomycotina</taxon>
        <taxon>Sordariomycetes</taxon>
        <taxon>Sordariomycetidae</taxon>
        <taxon>Sordariales</taxon>
        <taxon>Podosporaceae</taxon>
        <taxon>Podospora</taxon>
    </lineage>
</organism>
<reference evidence="1" key="1">
    <citation type="journal article" date="2023" name="Mol. Phylogenet. Evol.">
        <title>Genome-scale phylogeny and comparative genomics of the fungal order Sordariales.</title>
        <authorList>
            <person name="Hensen N."/>
            <person name="Bonometti L."/>
            <person name="Westerberg I."/>
            <person name="Brannstrom I.O."/>
            <person name="Guillou S."/>
            <person name="Cros-Aarteil S."/>
            <person name="Calhoun S."/>
            <person name="Haridas S."/>
            <person name="Kuo A."/>
            <person name="Mondo S."/>
            <person name="Pangilinan J."/>
            <person name="Riley R."/>
            <person name="LaButti K."/>
            <person name="Andreopoulos B."/>
            <person name="Lipzen A."/>
            <person name="Chen C."/>
            <person name="Yan M."/>
            <person name="Daum C."/>
            <person name="Ng V."/>
            <person name="Clum A."/>
            <person name="Steindorff A."/>
            <person name="Ohm R.A."/>
            <person name="Martin F."/>
            <person name="Silar P."/>
            <person name="Natvig D.O."/>
            <person name="Lalanne C."/>
            <person name="Gautier V."/>
            <person name="Ament-Velasquez S.L."/>
            <person name="Kruys A."/>
            <person name="Hutchinson M.I."/>
            <person name="Powell A.J."/>
            <person name="Barry K."/>
            <person name="Miller A.N."/>
            <person name="Grigoriev I.V."/>
            <person name="Debuchy R."/>
            <person name="Gladieux P."/>
            <person name="Hiltunen Thoren M."/>
            <person name="Johannesson H."/>
        </authorList>
    </citation>
    <scope>NUCLEOTIDE SEQUENCE</scope>
    <source>
        <strain evidence="1">PSN309</strain>
    </source>
</reference>
<proteinExistence type="predicted"/>
<evidence type="ECO:0000313" key="1">
    <source>
        <dbReference type="EMBL" id="KAK4182517.1"/>
    </source>
</evidence>
<gene>
    <name evidence="1" type="ORF">QBC35DRAFT_478994</name>
</gene>
<dbReference type="EMBL" id="MU864647">
    <property type="protein sequence ID" value="KAK4182517.1"/>
    <property type="molecule type" value="Genomic_DNA"/>
</dbReference>
<dbReference type="AlphaFoldDB" id="A0AAN6WLF8"/>